<sequence length="147" mass="15022">MPVVLSLLALPLVAGAAGNGGRVYTWKDAQGVTHFSDSPPPAGVKAAKQITVRGDTPVTADAAAPAAAAPTDAATAAADGGASAPLTDSPEARQQVCAQARRNAELLEGPQQVSMDLKGDGASQTLSAEQRQEQLAQARERIAFYCR</sequence>
<reference evidence="4 5" key="1">
    <citation type="submission" date="2016-04" db="EMBL/GenBank/DDBJ databases">
        <title>Complete genome sequence of Dokdonella koreensis DS-123T.</title>
        <authorList>
            <person name="Kim J.F."/>
            <person name="Lee H."/>
            <person name="Kwak M.-J."/>
        </authorList>
    </citation>
    <scope>NUCLEOTIDE SEQUENCE [LARGE SCALE GENOMIC DNA]</scope>
    <source>
        <strain evidence="4 5">DS-123</strain>
    </source>
</reference>
<keyword evidence="2" id="KW-0732">Signal</keyword>
<organism evidence="4 5">
    <name type="scientific">Dokdonella koreensis DS-123</name>
    <dbReference type="NCBI Taxonomy" id="1300342"/>
    <lineage>
        <taxon>Bacteria</taxon>
        <taxon>Pseudomonadati</taxon>
        <taxon>Pseudomonadota</taxon>
        <taxon>Gammaproteobacteria</taxon>
        <taxon>Lysobacterales</taxon>
        <taxon>Rhodanobacteraceae</taxon>
        <taxon>Dokdonella</taxon>
    </lineage>
</organism>
<feature type="chain" id="PRO_5007813926" description="DUF4124 domain-containing protein" evidence="2">
    <location>
        <begin position="17"/>
        <end position="147"/>
    </location>
</feature>
<feature type="signal peptide" evidence="2">
    <location>
        <begin position="1"/>
        <end position="16"/>
    </location>
</feature>
<gene>
    <name evidence="4" type="ORF">I596_2935</name>
</gene>
<proteinExistence type="predicted"/>
<dbReference type="Proteomes" id="UP000076830">
    <property type="component" value="Chromosome"/>
</dbReference>
<evidence type="ECO:0000259" key="3">
    <source>
        <dbReference type="Pfam" id="PF13511"/>
    </source>
</evidence>
<dbReference type="Pfam" id="PF13511">
    <property type="entry name" value="DUF4124"/>
    <property type="match status" value="1"/>
</dbReference>
<dbReference type="InterPro" id="IPR025392">
    <property type="entry name" value="DUF4124"/>
</dbReference>
<protein>
    <recommendedName>
        <fullName evidence="3">DUF4124 domain-containing protein</fullName>
    </recommendedName>
</protein>
<dbReference type="KEGG" id="dko:I596_2935"/>
<evidence type="ECO:0000313" key="4">
    <source>
        <dbReference type="EMBL" id="ANB18928.1"/>
    </source>
</evidence>
<feature type="region of interest" description="Disordered" evidence="1">
    <location>
        <begin position="56"/>
        <end position="95"/>
    </location>
</feature>
<evidence type="ECO:0000313" key="5">
    <source>
        <dbReference type="Proteomes" id="UP000076830"/>
    </source>
</evidence>
<dbReference type="AlphaFoldDB" id="A0A160DWD7"/>
<accession>A0A160DWD7</accession>
<name>A0A160DWD7_9GAMM</name>
<dbReference type="STRING" id="1300342.I596_2935"/>
<keyword evidence="5" id="KW-1185">Reference proteome</keyword>
<dbReference type="EMBL" id="CP015249">
    <property type="protein sequence ID" value="ANB18928.1"/>
    <property type="molecule type" value="Genomic_DNA"/>
</dbReference>
<feature type="compositionally biased region" description="Low complexity" evidence="1">
    <location>
        <begin position="56"/>
        <end position="85"/>
    </location>
</feature>
<evidence type="ECO:0000256" key="1">
    <source>
        <dbReference type="SAM" id="MobiDB-lite"/>
    </source>
</evidence>
<feature type="domain" description="DUF4124" evidence="3">
    <location>
        <begin position="14"/>
        <end position="66"/>
    </location>
</feature>
<evidence type="ECO:0000256" key="2">
    <source>
        <dbReference type="SAM" id="SignalP"/>
    </source>
</evidence>